<protein>
    <recommendedName>
        <fullName evidence="4 5">Large ribosomal subunit protein bL32</fullName>
    </recommendedName>
</protein>
<evidence type="ECO:0000256" key="4">
    <source>
        <dbReference type="ARBA" id="ARBA00035178"/>
    </source>
</evidence>
<comment type="similarity">
    <text evidence="1 5">Belongs to the bacterial ribosomal protein bL32 family.</text>
</comment>
<keyword evidence="3 5" id="KW-0687">Ribonucleoprotein</keyword>
<dbReference type="GO" id="GO:0006412">
    <property type="term" value="P:translation"/>
    <property type="evidence" value="ECO:0007669"/>
    <property type="project" value="UniProtKB-UniRule"/>
</dbReference>
<dbReference type="NCBIfam" id="TIGR01031">
    <property type="entry name" value="rpmF_bact"/>
    <property type="match status" value="1"/>
</dbReference>
<accession>A0A1W1VKJ0</accession>
<evidence type="ECO:0000313" key="6">
    <source>
        <dbReference type="EMBL" id="SMB93591.1"/>
    </source>
</evidence>
<evidence type="ECO:0000256" key="2">
    <source>
        <dbReference type="ARBA" id="ARBA00022980"/>
    </source>
</evidence>
<dbReference type="SUPFAM" id="SSF57829">
    <property type="entry name" value="Zn-binding ribosomal proteins"/>
    <property type="match status" value="1"/>
</dbReference>
<evidence type="ECO:0000256" key="3">
    <source>
        <dbReference type="ARBA" id="ARBA00023274"/>
    </source>
</evidence>
<dbReference type="EMBL" id="FWWT01000022">
    <property type="protein sequence ID" value="SMB93591.1"/>
    <property type="molecule type" value="Genomic_DNA"/>
</dbReference>
<dbReference type="InterPro" id="IPR002677">
    <property type="entry name" value="Ribosomal_bL32"/>
</dbReference>
<name>A0A1W1VKJ0_DESTI</name>
<organism evidence="6 7">
    <name type="scientific">Desulfonispora thiosulfatigenes DSM 11270</name>
    <dbReference type="NCBI Taxonomy" id="656914"/>
    <lineage>
        <taxon>Bacteria</taxon>
        <taxon>Bacillati</taxon>
        <taxon>Bacillota</taxon>
        <taxon>Clostridia</taxon>
        <taxon>Eubacteriales</taxon>
        <taxon>Peptococcaceae</taxon>
        <taxon>Desulfonispora</taxon>
    </lineage>
</organism>
<dbReference type="InterPro" id="IPR044957">
    <property type="entry name" value="Ribosomal_bL32_bact"/>
</dbReference>
<dbReference type="GO" id="GO:0003735">
    <property type="term" value="F:structural constituent of ribosome"/>
    <property type="evidence" value="ECO:0007669"/>
    <property type="project" value="InterPro"/>
</dbReference>
<proteinExistence type="inferred from homology"/>
<dbReference type="GO" id="GO:0015934">
    <property type="term" value="C:large ribosomal subunit"/>
    <property type="evidence" value="ECO:0007669"/>
    <property type="project" value="InterPro"/>
</dbReference>
<dbReference type="PANTHER" id="PTHR35534">
    <property type="entry name" value="50S RIBOSOMAL PROTEIN L32"/>
    <property type="match status" value="1"/>
</dbReference>
<evidence type="ECO:0000256" key="5">
    <source>
        <dbReference type="HAMAP-Rule" id="MF_00340"/>
    </source>
</evidence>
<dbReference type="STRING" id="656914.SAMN00017405_0058"/>
<evidence type="ECO:0000313" key="7">
    <source>
        <dbReference type="Proteomes" id="UP000192731"/>
    </source>
</evidence>
<dbReference type="PANTHER" id="PTHR35534:SF1">
    <property type="entry name" value="LARGE RIBOSOMAL SUBUNIT PROTEIN BL32"/>
    <property type="match status" value="1"/>
</dbReference>
<gene>
    <name evidence="5" type="primary">rpmF</name>
    <name evidence="6" type="ORF">SAMN00017405_0058</name>
</gene>
<dbReference type="HAMAP" id="MF_00340">
    <property type="entry name" value="Ribosomal_bL32"/>
    <property type="match status" value="1"/>
</dbReference>
<evidence type="ECO:0000256" key="1">
    <source>
        <dbReference type="ARBA" id="ARBA00008560"/>
    </source>
</evidence>
<dbReference type="RefSeq" id="WP_084053867.1">
    <property type="nucleotide sequence ID" value="NZ_FWWT01000022.1"/>
</dbReference>
<keyword evidence="2 5" id="KW-0689">Ribosomal protein</keyword>
<dbReference type="AlphaFoldDB" id="A0A1W1VKJ0"/>
<dbReference type="OrthoDB" id="9812874at2"/>
<dbReference type="Pfam" id="PF01783">
    <property type="entry name" value="Ribosomal_L32p"/>
    <property type="match status" value="1"/>
</dbReference>
<sequence>MGVQQSRRSKSRTRKKRSMWARLDTPTRMECPQCHEAKMPHRVCPSCGFYKNREAIKVNAAE</sequence>
<dbReference type="Proteomes" id="UP000192731">
    <property type="component" value="Unassembled WGS sequence"/>
</dbReference>
<keyword evidence="7" id="KW-1185">Reference proteome</keyword>
<reference evidence="6 7" key="1">
    <citation type="submission" date="2017-04" db="EMBL/GenBank/DDBJ databases">
        <authorList>
            <person name="Afonso C.L."/>
            <person name="Miller P.J."/>
            <person name="Scott M.A."/>
            <person name="Spackman E."/>
            <person name="Goraichik I."/>
            <person name="Dimitrov K.M."/>
            <person name="Suarez D.L."/>
            <person name="Swayne D.E."/>
        </authorList>
    </citation>
    <scope>NUCLEOTIDE SEQUENCE [LARGE SCALE GENOMIC DNA]</scope>
    <source>
        <strain evidence="6 7">DSM 11270</strain>
    </source>
</reference>
<dbReference type="InterPro" id="IPR011332">
    <property type="entry name" value="Ribosomal_zn-bd"/>
</dbReference>